<dbReference type="InterPro" id="IPR002818">
    <property type="entry name" value="DJ-1/PfpI"/>
</dbReference>
<proteinExistence type="predicted"/>
<dbReference type="CDD" id="cd03135">
    <property type="entry name" value="GATase1_DJ-1"/>
    <property type="match status" value="1"/>
</dbReference>
<reference evidence="2" key="1">
    <citation type="submission" date="2021-01" db="EMBL/GenBank/DDBJ databases">
        <title>Modified the classification status of verrucomicrobia.</title>
        <authorList>
            <person name="Feng X."/>
        </authorList>
    </citation>
    <scope>NUCLEOTIDE SEQUENCE</scope>
    <source>
        <strain evidence="2">KCTC 13126</strain>
    </source>
</reference>
<protein>
    <submittedName>
        <fullName evidence="2">DJ-1/PfpI family protein</fullName>
    </submittedName>
</protein>
<dbReference type="InterPro" id="IPR006287">
    <property type="entry name" value="DJ-1"/>
</dbReference>
<dbReference type="PANTHER" id="PTHR48094:SF12">
    <property type="entry name" value="PARKINSON DISEASE PROTEIN 7 HOMOLOG"/>
    <property type="match status" value="1"/>
</dbReference>
<dbReference type="EMBL" id="JAENIL010000065">
    <property type="protein sequence ID" value="MBK1879977.1"/>
    <property type="molecule type" value="Genomic_DNA"/>
</dbReference>
<keyword evidence="3" id="KW-1185">Reference proteome</keyword>
<dbReference type="NCBIfam" id="TIGR01383">
    <property type="entry name" value="not_thiJ"/>
    <property type="match status" value="1"/>
</dbReference>
<dbReference type="Proteomes" id="UP000617628">
    <property type="component" value="Unassembled WGS sequence"/>
</dbReference>
<dbReference type="GO" id="GO:0005737">
    <property type="term" value="C:cytoplasm"/>
    <property type="evidence" value="ECO:0007669"/>
    <property type="project" value="TreeGrafter"/>
</dbReference>
<dbReference type="Gene3D" id="3.40.50.880">
    <property type="match status" value="1"/>
</dbReference>
<dbReference type="AlphaFoldDB" id="A0A934S082"/>
<comment type="caution">
    <text evidence="2">The sequence shown here is derived from an EMBL/GenBank/DDBJ whole genome shotgun (WGS) entry which is preliminary data.</text>
</comment>
<sequence>MNRIHTKRSMSENTPHALVIVFDGIEEIEALTPVDILRRAEIEVTVATLDGQATVTGRNQITFAAETSLSLLDTNSFDLVLLPGGPGVLELLDHDSLRDLLLQQDSEGKQIAAICAAPKVLAQHGLLSTRQATSHISVRKDLPNPSDAAVVADGHITTSQGLGTAVEFSLSLVRSLKGEDLAQQIADSIHFSPKA</sequence>
<dbReference type="Pfam" id="PF01965">
    <property type="entry name" value="DJ-1_PfpI"/>
    <property type="match status" value="1"/>
</dbReference>
<gene>
    <name evidence="2" type="ORF">JIN87_24040</name>
</gene>
<accession>A0A934S082</accession>
<dbReference type="InterPro" id="IPR029062">
    <property type="entry name" value="Class_I_gatase-like"/>
</dbReference>
<evidence type="ECO:0000259" key="1">
    <source>
        <dbReference type="Pfam" id="PF01965"/>
    </source>
</evidence>
<dbReference type="PANTHER" id="PTHR48094">
    <property type="entry name" value="PROTEIN/NUCLEIC ACID DEGLYCASE DJ-1-RELATED"/>
    <property type="match status" value="1"/>
</dbReference>
<evidence type="ECO:0000313" key="2">
    <source>
        <dbReference type="EMBL" id="MBK1879977.1"/>
    </source>
</evidence>
<dbReference type="RefSeq" id="WP_200358412.1">
    <property type="nucleotide sequence ID" value="NZ_JAENIL010000065.1"/>
</dbReference>
<organism evidence="2 3">
    <name type="scientific">Pelagicoccus mobilis</name>
    <dbReference type="NCBI Taxonomy" id="415221"/>
    <lineage>
        <taxon>Bacteria</taxon>
        <taxon>Pseudomonadati</taxon>
        <taxon>Verrucomicrobiota</taxon>
        <taxon>Opitutia</taxon>
        <taxon>Puniceicoccales</taxon>
        <taxon>Pelagicoccaceae</taxon>
        <taxon>Pelagicoccus</taxon>
    </lineage>
</organism>
<dbReference type="SUPFAM" id="SSF52317">
    <property type="entry name" value="Class I glutamine amidotransferase-like"/>
    <property type="match status" value="1"/>
</dbReference>
<evidence type="ECO:0000313" key="3">
    <source>
        <dbReference type="Proteomes" id="UP000617628"/>
    </source>
</evidence>
<name>A0A934S082_9BACT</name>
<dbReference type="InterPro" id="IPR050325">
    <property type="entry name" value="Prot/Nucl_acid_deglycase"/>
</dbReference>
<feature type="domain" description="DJ-1/PfpI" evidence="1">
    <location>
        <begin position="17"/>
        <end position="174"/>
    </location>
</feature>